<evidence type="ECO:0000313" key="5">
    <source>
        <dbReference type="Proteomes" id="UP000009046"/>
    </source>
</evidence>
<evidence type="ECO:0000259" key="2">
    <source>
        <dbReference type="Pfam" id="PF16858"/>
    </source>
</evidence>
<dbReference type="RefSeq" id="XP_002424058.1">
    <property type="nucleotide sequence ID" value="XM_002424013.1"/>
</dbReference>
<proteinExistence type="predicted"/>
<dbReference type="InterPro" id="IPR031737">
    <property type="entry name" value="CNDH2_C"/>
</dbReference>
<dbReference type="GO" id="GO:0003682">
    <property type="term" value="F:chromatin binding"/>
    <property type="evidence" value="ECO:0007669"/>
    <property type="project" value="TreeGrafter"/>
</dbReference>
<dbReference type="Pfam" id="PF16858">
    <property type="entry name" value="CNDH2_C"/>
    <property type="match status" value="1"/>
</dbReference>
<dbReference type="CTD" id="8238181"/>
<dbReference type="EnsemblMetazoa" id="PHUM105970-RA">
    <property type="protein sequence ID" value="PHUM105970-PA"/>
    <property type="gene ID" value="PHUM105970"/>
</dbReference>
<evidence type="ECO:0000313" key="3">
    <source>
        <dbReference type="EMBL" id="EEB11320.1"/>
    </source>
</evidence>
<name>E0VD64_PEDHC</name>
<dbReference type="PANTHER" id="PTHR14324">
    <property type="entry name" value="CONDENSIN-2 COMPLEX SUBUNIT H2"/>
    <property type="match status" value="1"/>
</dbReference>
<evidence type="ECO:0000256" key="1">
    <source>
        <dbReference type="SAM" id="MobiDB-lite"/>
    </source>
</evidence>
<dbReference type="GO" id="GO:0051306">
    <property type="term" value="P:mitotic sister chromatid separation"/>
    <property type="evidence" value="ECO:0007669"/>
    <property type="project" value="TreeGrafter"/>
</dbReference>
<dbReference type="AlphaFoldDB" id="E0VD64"/>
<dbReference type="Proteomes" id="UP000009046">
    <property type="component" value="Unassembled WGS sequence"/>
</dbReference>
<reference evidence="3" key="1">
    <citation type="submission" date="2007-04" db="EMBL/GenBank/DDBJ databases">
        <title>Annotation of Pediculus humanus corporis strain USDA.</title>
        <authorList>
            <person name="Kirkness E."/>
            <person name="Hannick L."/>
            <person name="Hass B."/>
            <person name="Bruggner R."/>
            <person name="Lawson D."/>
            <person name="Bidwell S."/>
            <person name="Joardar V."/>
            <person name="Caler E."/>
            <person name="Walenz B."/>
            <person name="Inman J."/>
            <person name="Schobel S."/>
            <person name="Galinsky K."/>
            <person name="Amedeo P."/>
            <person name="Strausberg R."/>
        </authorList>
    </citation>
    <scope>NUCLEOTIDE SEQUENCE</scope>
    <source>
        <strain evidence="3">USDA</strain>
    </source>
</reference>
<keyword evidence="5" id="KW-1185">Reference proteome</keyword>
<dbReference type="InParanoid" id="E0VD64"/>
<dbReference type="GO" id="GO:0010032">
    <property type="term" value="P:meiotic chromosome condensation"/>
    <property type="evidence" value="ECO:0007669"/>
    <property type="project" value="TreeGrafter"/>
</dbReference>
<dbReference type="OrthoDB" id="10038475at2759"/>
<accession>E0VD64</accession>
<dbReference type="KEGG" id="phu:Phum_PHUM105970"/>
<dbReference type="PANTHER" id="PTHR14324:SF3">
    <property type="entry name" value="CONDENSIN-2 COMPLEX SUBUNIT H2"/>
    <property type="match status" value="1"/>
</dbReference>
<dbReference type="STRING" id="121224.E0VD64"/>
<dbReference type="HOGENOM" id="CLU_434982_0_0_1"/>
<feature type="region of interest" description="Disordered" evidence="1">
    <location>
        <begin position="565"/>
        <end position="586"/>
    </location>
</feature>
<sequence length="629" mass="71104">MILPSQFSLEEENFYKDIQDLVKKGSQNEKELSLFLERYKDLLLRADLDDETFIINFAKAGLIIEASAKVYGVKVDNLWLNLEHVLESLKNKGSFQGGKKKLDSETEGDLDGGVSDDIQDDEDKRKGIGFNRRRRKLNDALFSCDDFQEIDNVTGLLDDNIMLDDSVNDNAIPGNLEHSFSLNDKENNNNNNCQIELPIESSIKLPTIDDKPVLGEETCEKNLNISKESDVSKFPNAMKSKTADFLVDVDEILWNPSKFQDVISTKKMRIGRTNKLMCQLCINKKVHKKKGKKCLQGKKNECLDSFFTPYVQPNLSESQFGILPDEELYSAYKAEMKLIEQLKKVDCRTTEDDCGFEDIALNHDQVDNDDNCPEDVNDNGDFDLPFPVTENHNNPTITNTEDPGENNFDPVSSAAESEYQKLVNEELKEHYAAKSSFAQNKELGVKIAKWFEMIADKINLSQRRGALNMKSLASKIMKSFPCQPSERPLMKFQDLVENQSRRDVPRYFFACLQLANEGNLEISKSSTQPLTTDCMLITKLKSGESLNNSTVSTPSKVLNSSKIEVGSPDLMSQSKRKRNSCDSPSLVGKQKKVKQKIIKTCKRPKNFNSVLNVKRRKCSVSSVDSFMSA</sequence>
<dbReference type="GO" id="GO:0005634">
    <property type="term" value="C:nucleus"/>
    <property type="evidence" value="ECO:0007669"/>
    <property type="project" value="TreeGrafter"/>
</dbReference>
<dbReference type="InterPro" id="IPR031739">
    <property type="entry name" value="Ncaph2"/>
</dbReference>
<protein>
    <recommendedName>
        <fullName evidence="2">Condensin-2 complex subunit H2 C-terminal domain-containing protein</fullName>
    </recommendedName>
</protein>
<dbReference type="VEuPathDB" id="VectorBase:PHUM105970"/>
<organism>
    <name type="scientific">Pediculus humanus subsp. corporis</name>
    <name type="common">Body louse</name>
    <dbReference type="NCBI Taxonomy" id="121224"/>
    <lineage>
        <taxon>Eukaryota</taxon>
        <taxon>Metazoa</taxon>
        <taxon>Ecdysozoa</taxon>
        <taxon>Arthropoda</taxon>
        <taxon>Hexapoda</taxon>
        <taxon>Insecta</taxon>
        <taxon>Pterygota</taxon>
        <taxon>Neoptera</taxon>
        <taxon>Paraneoptera</taxon>
        <taxon>Psocodea</taxon>
        <taxon>Troctomorpha</taxon>
        <taxon>Phthiraptera</taxon>
        <taxon>Anoplura</taxon>
        <taxon>Pediculidae</taxon>
        <taxon>Pediculus</taxon>
    </lineage>
</organism>
<reference evidence="3" key="2">
    <citation type="submission" date="2007-04" db="EMBL/GenBank/DDBJ databases">
        <title>The genome of the human body louse.</title>
        <authorList>
            <consortium name="The Human Body Louse Genome Consortium"/>
            <person name="Kirkness E."/>
            <person name="Walenz B."/>
            <person name="Hass B."/>
            <person name="Bruggner R."/>
            <person name="Strausberg R."/>
        </authorList>
    </citation>
    <scope>NUCLEOTIDE SEQUENCE</scope>
    <source>
        <strain evidence="3">USDA</strain>
    </source>
</reference>
<reference evidence="4" key="3">
    <citation type="submission" date="2020-05" db="UniProtKB">
        <authorList>
            <consortium name="EnsemblMetazoa"/>
        </authorList>
    </citation>
    <scope>IDENTIFICATION</scope>
    <source>
        <strain evidence="4">USDA</strain>
    </source>
</reference>
<evidence type="ECO:0000313" key="4">
    <source>
        <dbReference type="EnsemblMetazoa" id="PHUM105970-PA"/>
    </source>
</evidence>
<feature type="domain" description="Condensin-2 complex subunit H2 C-terminal" evidence="2">
    <location>
        <begin position="418"/>
        <end position="540"/>
    </location>
</feature>
<dbReference type="GO" id="GO:0000796">
    <property type="term" value="C:condensin complex"/>
    <property type="evidence" value="ECO:0007669"/>
    <property type="project" value="TreeGrafter"/>
</dbReference>
<feature type="region of interest" description="Disordered" evidence="1">
    <location>
        <begin position="93"/>
        <end position="121"/>
    </location>
</feature>
<dbReference type="EMBL" id="DS235072">
    <property type="protein sequence ID" value="EEB11320.1"/>
    <property type="molecule type" value="Genomic_DNA"/>
</dbReference>
<dbReference type="EMBL" id="AAZO01001256">
    <property type="status" value="NOT_ANNOTATED_CDS"/>
    <property type="molecule type" value="Genomic_DNA"/>
</dbReference>
<dbReference type="GeneID" id="8238181"/>
<gene>
    <name evidence="4" type="primary">8238181</name>
    <name evidence="3" type="ORF">Phum_PHUM105970</name>
</gene>